<accession>A0A840MQV7</accession>
<evidence type="ECO:0008006" key="3">
    <source>
        <dbReference type="Google" id="ProtNLM"/>
    </source>
</evidence>
<evidence type="ECO:0000313" key="2">
    <source>
        <dbReference type="Proteomes" id="UP000575898"/>
    </source>
</evidence>
<organism evidence="1 2">
    <name type="scientific">Chitinivorax tropicus</name>
    <dbReference type="NCBI Taxonomy" id="714531"/>
    <lineage>
        <taxon>Bacteria</taxon>
        <taxon>Pseudomonadati</taxon>
        <taxon>Pseudomonadota</taxon>
        <taxon>Betaproteobacteria</taxon>
        <taxon>Chitinivorax</taxon>
    </lineage>
</organism>
<protein>
    <recommendedName>
        <fullName evidence="3">Phosphotriesterase</fullName>
    </recommendedName>
</protein>
<dbReference type="AlphaFoldDB" id="A0A840MQV7"/>
<dbReference type="Pfam" id="PF15428">
    <property type="entry name" value="Imm26"/>
    <property type="match status" value="1"/>
</dbReference>
<dbReference type="EMBL" id="JACHHY010000009">
    <property type="protein sequence ID" value="MBB5018573.1"/>
    <property type="molecule type" value="Genomic_DNA"/>
</dbReference>
<dbReference type="RefSeq" id="WP_184038040.1">
    <property type="nucleotide sequence ID" value="NZ_JACHHY010000009.1"/>
</dbReference>
<sequence length="164" mass="18734">MTSKSKAQGWNTKPRTMLRYIKPGDIFLFELTSSAYGAGRILSANSLGHVAEIFDVIFSTPNIPAQDIITHERLRAIILDSYGLFDKKIYGNWQIIGHDDNFKQDNLDKIYFSYGEGTGIRVIDALDNERPGTQEDLDKYPAYSPHSDFHVRTRLFPDYAQKKI</sequence>
<proteinExistence type="predicted"/>
<comment type="caution">
    <text evidence="1">The sequence shown here is derived from an EMBL/GenBank/DDBJ whole genome shotgun (WGS) entry which is preliminary data.</text>
</comment>
<dbReference type="InterPro" id="IPR029278">
    <property type="entry name" value="Imm26"/>
</dbReference>
<evidence type="ECO:0000313" key="1">
    <source>
        <dbReference type="EMBL" id="MBB5018573.1"/>
    </source>
</evidence>
<gene>
    <name evidence="1" type="ORF">HNQ59_001862</name>
</gene>
<reference evidence="1 2" key="1">
    <citation type="submission" date="2020-08" db="EMBL/GenBank/DDBJ databases">
        <title>Genomic Encyclopedia of Type Strains, Phase IV (KMG-IV): sequencing the most valuable type-strain genomes for metagenomic binning, comparative biology and taxonomic classification.</title>
        <authorList>
            <person name="Goeker M."/>
        </authorList>
    </citation>
    <scope>NUCLEOTIDE SEQUENCE [LARGE SCALE GENOMIC DNA]</scope>
    <source>
        <strain evidence="1 2">DSM 27165</strain>
    </source>
</reference>
<name>A0A840MQV7_9PROT</name>
<keyword evidence="2" id="KW-1185">Reference proteome</keyword>
<dbReference type="Proteomes" id="UP000575898">
    <property type="component" value="Unassembled WGS sequence"/>
</dbReference>